<dbReference type="EMBL" id="JAZDUA010000916">
    <property type="protein sequence ID" value="KAK7788810.1"/>
    <property type="molecule type" value="Genomic_DNA"/>
</dbReference>
<proteinExistence type="predicted"/>
<organism evidence="2 3">
    <name type="scientific">Gryllus longicercus</name>
    <dbReference type="NCBI Taxonomy" id="2509291"/>
    <lineage>
        <taxon>Eukaryota</taxon>
        <taxon>Metazoa</taxon>
        <taxon>Ecdysozoa</taxon>
        <taxon>Arthropoda</taxon>
        <taxon>Hexapoda</taxon>
        <taxon>Insecta</taxon>
        <taxon>Pterygota</taxon>
        <taxon>Neoptera</taxon>
        <taxon>Polyneoptera</taxon>
        <taxon>Orthoptera</taxon>
        <taxon>Ensifera</taxon>
        <taxon>Gryllidea</taxon>
        <taxon>Grylloidea</taxon>
        <taxon>Gryllidae</taxon>
        <taxon>Gryllinae</taxon>
        <taxon>Gryllus</taxon>
    </lineage>
</organism>
<reference evidence="2 3" key="1">
    <citation type="submission" date="2024-03" db="EMBL/GenBank/DDBJ databases">
        <title>The genome assembly and annotation of the cricket Gryllus longicercus Weissman &amp; Gray.</title>
        <authorList>
            <person name="Szrajer S."/>
            <person name="Gray D."/>
            <person name="Ylla G."/>
        </authorList>
    </citation>
    <scope>NUCLEOTIDE SEQUENCE [LARGE SCALE GENOMIC DNA]</scope>
    <source>
        <strain evidence="2">DAG 2021-001</strain>
        <tissue evidence="2">Whole body minus gut</tissue>
    </source>
</reference>
<protein>
    <submittedName>
        <fullName evidence="2">Uncharacterized protein</fullName>
    </submittedName>
</protein>
<feature type="compositionally biased region" description="Basic residues" evidence="1">
    <location>
        <begin position="59"/>
        <end position="71"/>
    </location>
</feature>
<keyword evidence="3" id="KW-1185">Reference proteome</keyword>
<gene>
    <name evidence="2" type="ORF">R5R35_010483</name>
</gene>
<evidence type="ECO:0000256" key="1">
    <source>
        <dbReference type="SAM" id="MobiDB-lite"/>
    </source>
</evidence>
<feature type="region of interest" description="Disordered" evidence="1">
    <location>
        <begin position="1"/>
        <end position="106"/>
    </location>
</feature>
<comment type="caution">
    <text evidence="2">The sequence shown here is derived from an EMBL/GenBank/DDBJ whole genome shotgun (WGS) entry which is preliminary data.</text>
</comment>
<evidence type="ECO:0000313" key="3">
    <source>
        <dbReference type="Proteomes" id="UP001378592"/>
    </source>
</evidence>
<feature type="compositionally biased region" description="Polar residues" evidence="1">
    <location>
        <begin position="23"/>
        <end position="34"/>
    </location>
</feature>
<evidence type="ECO:0000313" key="2">
    <source>
        <dbReference type="EMBL" id="KAK7788810.1"/>
    </source>
</evidence>
<sequence>MHRYASCEAGGRKGKPRGGSKATRGSSSKPVTRTTPERGKGKGCGDGSSSSSSTGNGRGRGRGRGRGKGRGKAGNTQKGRGGRYSTTNGFDPPCTRSGVKAFFLEI</sequence>
<dbReference type="Proteomes" id="UP001378592">
    <property type="component" value="Unassembled WGS sequence"/>
</dbReference>
<name>A0AAN9YTK4_9ORTH</name>
<dbReference type="AlphaFoldDB" id="A0AAN9YTK4"/>
<accession>A0AAN9YTK4</accession>